<reference evidence="2 3" key="1">
    <citation type="submission" date="2014-08" db="EMBL/GenBank/DDBJ databases">
        <title>Complete genome sequence of Corynebacterium deserti GIMN1.010 (=DSM 45689), isolated from desert sand in western China.</title>
        <authorList>
            <person name="Ruckert C."/>
            <person name="Albersmeier A."/>
            <person name="Kalinowski J."/>
        </authorList>
    </citation>
    <scope>NUCLEOTIDE SEQUENCE [LARGE SCALE GENOMIC DNA]</scope>
    <source>
        <strain evidence="2 3">GIMN1.010</strain>
    </source>
</reference>
<dbReference type="STRING" id="931089.CDES_08945"/>
<protein>
    <recommendedName>
        <fullName evidence="1">UPF0246 protein CDES_08945</fullName>
    </recommendedName>
</protein>
<evidence type="ECO:0000313" key="3">
    <source>
        <dbReference type="Proteomes" id="UP000068067"/>
    </source>
</evidence>
<dbReference type="GO" id="GO:0033194">
    <property type="term" value="P:response to hydroperoxide"/>
    <property type="evidence" value="ECO:0007669"/>
    <property type="project" value="TreeGrafter"/>
</dbReference>
<sequence>MCQVGSSILKNMLIVLPPSETKTPGGAGEPLDFERLSFPQLTSTRTKIAADLQALKVEDALKILGISDNLRSEAEANTHLFTSPTMPAIFRYSGVLYDALDATTLPPESLNRLAIGSALFGVVRATDPIPHYRLSGGTKIPTATGELPTLKARWGNGITEALIDENQLVIDLRSGTYQQLGRLKNAVTVRVESVLEDGSRKVVSHFNKHYKGELARVLAVSAEDAHDAADVMRIALKAGLVIEDNPNHKETLTMVV</sequence>
<organism evidence="2 3">
    <name type="scientific">Corynebacterium deserti GIMN1.010</name>
    <dbReference type="NCBI Taxonomy" id="931089"/>
    <lineage>
        <taxon>Bacteria</taxon>
        <taxon>Bacillati</taxon>
        <taxon>Actinomycetota</taxon>
        <taxon>Actinomycetes</taxon>
        <taxon>Mycobacteriales</taxon>
        <taxon>Corynebacteriaceae</taxon>
        <taxon>Corynebacterium</taxon>
    </lineage>
</organism>
<dbReference type="GO" id="GO:0005829">
    <property type="term" value="C:cytosol"/>
    <property type="evidence" value="ECO:0007669"/>
    <property type="project" value="TreeGrafter"/>
</dbReference>
<dbReference type="Pfam" id="PF03883">
    <property type="entry name" value="H2O2_YaaD"/>
    <property type="match status" value="1"/>
</dbReference>
<evidence type="ECO:0000313" key="2">
    <source>
        <dbReference type="EMBL" id="ALC06181.1"/>
    </source>
</evidence>
<accession>A0A0M5IUF0</accession>
<dbReference type="HAMAP" id="MF_00652">
    <property type="entry name" value="UPF0246"/>
    <property type="match status" value="1"/>
</dbReference>
<evidence type="ECO:0000256" key="1">
    <source>
        <dbReference type="HAMAP-Rule" id="MF_00652"/>
    </source>
</evidence>
<dbReference type="Proteomes" id="UP000068067">
    <property type="component" value="Chromosome"/>
</dbReference>
<dbReference type="NCBIfam" id="NF002546">
    <property type="entry name" value="PRK02101.2-4"/>
    <property type="match status" value="1"/>
</dbReference>
<dbReference type="AlphaFoldDB" id="A0A0M5IUF0"/>
<dbReference type="InterPro" id="IPR005583">
    <property type="entry name" value="YaaA"/>
</dbReference>
<dbReference type="EMBL" id="CP009220">
    <property type="protein sequence ID" value="ALC06181.1"/>
    <property type="molecule type" value="Genomic_DNA"/>
</dbReference>
<comment type="similarity">
    <text evidence="1">Belongs to the UPF0246 family.</text>
</comment>
<gene>
    <name evidence="2" type="ORF">CDES_08945</name>
</gene>
<proteinExistence type="inferred from homology"/>
<name>A0A0M5IUF0_9CORY</name>
<dbReference type="PATRIC" id="fig|931089.4.peg.1801"/>
<dbReference type="PANTHER" id="PTHR30283">
    <property type="entry name" value="PEROXIDE STRESS RESPONSE PROTEIN YAAA"/>
    <property type="match status" value="1"/>
</dbReference>
<dbReference type="KEGG" id="cdx:CDES_08945"/>
<keyword evidence="3" id="KW-1185">Reference proteome</keyword>
<dbReference type="PANTHER" id="PTHR30283:SF4">
    <property type="entry name" value="PEROXIDE STRESS RESISTANCE PROTEIN YAAA"/>
    <property type="match status" value="1"/>
</dbReference>